<dbReference type="EMBL" id="GL379589">
    <property type="protein sequence ID" value="EFL92386.1"/>
    <property type="molecule type" value="Genomic_DNA"/>
</dbReference>
<keyword evidence="3 7" id="KW-0694">RNA-binding</keyword>
<dbReference type="eggNOG" id="COG0091">
    <property type="taxonomic scope" value="Bacteria"/>
</dbReference>
<dbReference type="AlphaFoldDB" id="E0WQH6"/>
<dbReference type="PROSITE" id="PS00464">
    <property type="entry name" value="RIBOSOMAL_L22"/>
    <property type="match status" value="1"/>
</dbReference>
<evidence type="ECO:0000256" key="6">
    <source>
        <dbReference type="ARBA" id="ARBA00035207"/>
    </source>
</evidence>
<dbReference type="NCBIfam" id="TIGR01044">
    <property type="entry name" value="rplV_bact"/>
    <property type="match status" value="1"/>
</dbReference>
<keyword evidence="5 7" id="KW-0687">Ribonucleoprotein</keyword>
<evidence type="ECO:0000256" key="2">
    <source>
        <dbReference type="ARBA" id="ARBA00022730"/>
    </source>
</evidence>
<organism evidence="11 12">
    <name type="scientific">Candidatus Regiella insecticola LSR1</name>
    <dbReference type="NCBI Taxonomy" id="663321"/>
    <lineage>
        <taxon>Bacteria</taxon>
        <taxon>Pseudomonadati</taxon>
        <taxon>Pseudomonadota</taxon>
        <taxon>Gammaproteobacteria</taxon>
        <taxon>Enterobacterales</taxon>
        <taxon>Enterobacteriaceae</taxon>
        <taxon>aphid secondary symbionts</taxon>
        <taxon>Candidatus Regiella</taxon>
    </lineage>
</organism>
<dbReference type="Gene3D" id="3.90.470.10">
    <property type="entry name" value="Ribosomal protein L22/L17"/>
    <property type="match status" value="1"/>
</dbReference>
<comment type="function">
    <text evidence="7">The globular domain of the protein is located near the polypeptide exit tunnel on the outside of the subunit, while an extended beta-hairpin is found that lines the wall of the exit tunnel in the center of the 70S ribosome.</text>
</comment>
<keyword evidence="4 7" id="KW-0689">Ribosomal protein</keyword>
<dbReference type="PANTHER" id="PTHR13501">
    <property type="entry name" value="CHLOROPLAST 50S RIBOSOMAL PROTEIN L22-RELATED"/>
    <property type="match status" value="1"/>
</dbReference>
<dbReference type="HOGENOM" id="CLU_083987_3_3_6"/>
<dbReference type="GO" id="GO:0022625">
    <property type="term" value="C:cytosolic large ribosomal subunit"/>
    <property type="evidence" value="ECO:0007669"/>
    <property type="project" value="TreeGrafter"/>
</dbReference>
<sequence>METIAQHRHARSSAQKVRLVADLVRGKPVAQALNILTYTNKKASALVKKVLQSAIANAEHNDGSDIDDLKVAKIFVDSGPSMKRTMPRAKGRADRILKRTSHITVVVSDKIAETLETSNGSKSKS</sequence>
<dbReference type="InterPro" id="IPR036394">
    <property type="entry name" value="Ribosomal_uL22_sf"/>
</dbReference>
<dbReference type="SUPFAM" id="SSF54843">
    <property type="entry name" value="Ribosomal protein L22"/>
    <property type="match status" value="1"/>
</dbReference>
<evidence type="ECO:0000256" key="3">
    <source>
        <dbReference type="ARBA" id="ARBA00022884"/>
    </source>
</evidence>
<name>E0WQH6_9ENTR</name>
<dbReference type="STRING" id="663321.REG_0140"/>
<comment type="function">
    <text evidence="7 10">This protein binds specifically to 23S rRNA; its binding is stimulated by other ribosomal proteins, e.g., L4, L17, and L20. It is important during the early stages of 50S assembly. It makes multiple contacts with different domains of the 23S rRNA in the assembled 50S subunit and ribosome.</text>
</comment>
<proteinExistence type="inferred from homology"/>
<evidence type="ECO:0000256" key="4">
    <source>
        <dbReference type="ARBA" id="ARBA00022980"/>
    </source>
</evidence>
<evidence type="ECO:0000256" key="9">
    <source>
        <dbReference type="RuleBase" id="RU004006"/>
    </source>
</evidence>
<dbReference type="InterPro" id="IPR018260">
    <property type="entry name" value="Ribosomal_uL22_CS"/>
</dbReference>
<evidence type="ECO:0000313" key="12">
    <source>
        <dbReference type="Proteomes" id="UP000005726"/>
    </source>
</evidence>
<accession>E0WQH6</accession>
<keyword evidence="2 7" id="KW-0699">rRNA-binding</keyword>
<dbReference type="InterPro" id="IPR005727">
    <property type="entry name" value="Ribosomal_uL22_bac/chlpt-type"/>
</dbReference>
<keyword evidence="12" id="KW-1185">Reference proteome</keyword>
<dbReference type="FunFam" id="3.90.470.10:FF:000001">
    <property type="entry name" value="50S ribosomal protein L22"/>
    <property type="match status" value="1"/>
</dbReference>
<evidence type="ECO:0000313" key="11">
    <source>
        <dbReference type="EMBL" id="EFL92386.1"/>
    </source>
</evidence>
<comment type="similarity">
    <text evidence="1 7 8">Belongs to the universal ribosomal protein uL22 family.</text>
</comment>
<dbReference type="GO" id="GO:0006412">
    <property type="term" value="P:translation"/>
    <property type="evidence" value="ECO:0007669"/>
    <property type="project" value="UniProtKB-UniRule"/>
</dbReference>
<dbReference type="HAMAP" id="MF_01331_B">
    <property type="entry name" value="Ribosomal_uL22_B"/>
    <property type="match status" value="1"/>
</dbReference>
<dbReference type="InterPro" id="IPR047867">
    <property type="entry name" value="Ribosomal_uL22_bac/org-type"/>
</dbReference>
<evidence type="ECO:0000256" key="7">
    <source>
        <dbReference type="HAMAP-Rule" id="MF_01331"/>
    </source>
</evidence>
<evidence type="ECO:0000256" key="10">
    <source>
        <dbReference type="RuleBase" id="RU004008"/>
    </source>
</evidence>
<evidence type="ECO:0000256" key="5">
    <source>
        <dbReference type="ARBA" id="ARBA00023274"/>
    </source>
</evidence>
<dbReference type="Pfam" id="PF00237">
    <property type="entry name" value="Ribosomal_L22"/>
    <property type="match status" value="1"/>
</dbReference>
<dbReference type="GO" id="GO:0003735">
    <property type="term" value="F:structural constituent of ribosome"/>
    <property type="evidence" value="ECO:0007669"/>
    <property type="project" value="InterPro"/>
</dbReference>
<dbReference type="InterPro" id="IPR001063">
    <property type="entry name" value="Ribosomal_uL22"/>
</dbReference>
<comment type="subunit">
    <text evidence="7 9">Part of the 50S ribosomal subunit.</text>
</comment>
<protein>
    <recommendedName>
        <fullName evidence="6 7">Large ribosomal subunit protein uL22</fullName>
    </recommendedName>
</protein>
<gene>
    <name evidence="7 11" type="primary">rplV</name>
    <name evidence="11" type="ORF">REG_0140</name>
</gene>
<dbReference type="RefSeq" id="WP_006704116.1">
    <property type="nucleotide sequence ID" value="NZ_CAWLGB010000001.1"/>
</dbReference>
<dbReference type="Proteomes" id="UP000005726">
    <property type="component" value="Unassembled WGS sequence"/>
</dbReference>
<dbReference type="PANTHER" id="PTHR13501:SF8">
    <property type="entry name" value="LARGE RIBOSOMAL SUBUNIT PROTEIN UL22M"/>
    <property type="match status" value="1"/>
</dbReference>
<evidence type="ECO:0000256" key="8">
    <source>
        <dbReference type="RuleBase" id="RU004005"/>
    </source>
</evidence>
<evidence type="ECO:0000256" key="1">
    <source>
        <dbReference type="ARBA" id="ARBA00009451"/>
    </source>
</evidence>
<dbReference type="CDD" id="cd00336">
    <property type="entry name" value="Ribosomal_L22"/>
    <property type="match status" value="1"/>
</dbReference>
<reference evidence="11" key="1">
    <citation type="journal article" date="2009" name="Environ. Microbiol.">
        <title>Dynamics of genome evolution in facultative symbionts of aphids.</title>
        <authorList>
            <person name="Degnan P.H."/>
            <person name="Leonardo T.E."/>
            <person name="Cass B.N."/>
            <person name="Hurwitz B."/>
            <person name="Stern D."/>
            <person name="Gibbs R.A."/>
            <person name="Richards S."/>
            <person name="Moran N.A."/>
        </authorList>
    </citation>
    <scope>NUCLEOTIDE SEQUENCE [LARGE SCALE GENOMIC DNA]</scope>
    <source>
        <strain evidence="11">LSR1</strain>
    </source>
</reference>
<dbReference type="GO" id="GO:0019843">
    <property type="term" value="F:rRNA binding"/>
    <property type="evidence" value="ECO:0007669"/>
    <property type="project" value="UniProtKB-UniRule"/>
</dbReference>